<evidence type="ECO:0000313" key="2">
    <source>
        <dbReference type="EMBL" id="TCC64543.1"/>
    </source>
</evidence>
<keyword evidence="3" id="KW-1185">Reference proteome</keyword>
<comment type="caution">
    <text evidence="2">The sequence shown here is derived from an EMBL/GenBank/DDBJ whole genome shotgun (WGS) entry which is preliminary data.</text>
</comment>
<gene>
    <name evidence="2" type="ORF">E0H73_09160</name>
</gene>
<dbReference type="AlphaFoldDB" id="A0A4R0KU63"/>
<proteinExistence type="predicted"/>
<feature type="compositionally biased region" description="Polar residues" evidence="1">
    <location>
        <begin position="20"/>
        <end position="42"/>
    </location>
</feature>
<protein>
    <submittedName>
        <fullName evidence="2">Uncharacterized protein</fullName>
    </submittedName>
</protein>
<accession>A0A4R0KU63</accession>
<dbReference type="RefSeq" id="WP_131353048.1">
    <property type="nucleotide sequence ID" value="NZ_SJKB01000002.1"/>
</dbReference>
<dbReference type="EMBL" id="SJKB01000002">
    <property type="protein sequence ID" value="TCC64543.1"/>
    <property type="molecule type" value="Genomic_DNA"/>
</dbReference>
<reference evidence="2 3" key="1">
    <citation type="submission" date="2019-02" db="EMBL/GenBank/DDBJ databases">
        <title>Kribbella capetownensis sp. nov. and Kribbella speibonae sp. nov., isolated from soil.</title>
        <authorList>
            <person name="Curtis S.M."/>
            <person name="Norton I."/>
            <person name="Everest G.J."/>
            <person name="Meyers P.R."/>
        </authorList>
    </citation>
    <scope>NUCLEOTIDE SEQUENCE [LARGE SCALE GENOMIC DNA]</scope>
    <source>
        <strain evidence="2 3">NRRL B-24813</strain>
    </source>
</reference>
<organism evidence="2 3">
    <name type="scientific">Kribbella pittospori</name>
    <dbReference type="NCBI Taxonomy" id="722689"/>
    <lineage>
        <taxon>Bacteria</taxon>
        <taxon>Bacillati</taxon>
        <taxon>Actinomycetota</taxon>
        <taxon>Actinomycetes</taxon>
        <taxon>Propionibacteriales</taxon>
        <taxon>Kribbellaceae</taxon>
        <taxon>Kribbella</taxon>
    </lineage>
</organism>
<feature type="region of interest" description="Disordered" evidence="1">
    <location>
        <begin position="1"/>
        <end position="65"/>
    </location>
</feature>
<evidence type="ECO:0000313" key="3">
    <source>
        <dbReference type="Proteomes" id="UP000291144"/>
    </source>
</evidence>
<evidence type="ECO:0000256" key="1">
    <source>
        <dbReference type="SAM" id="MobiDB-lite"/>
    </source>
</evidence>
<dbReference type="Proteomes" id="UP000291144">
    <property type="component" value="Unassembled WGS sequence"/>
</dbReference>
<name>A0A4R0KU63_9ACTN</name>
<sequence>MKNGGYAAVAKPTEPPGASARQSSISPAITSGTSEIRSGSTDHPSRRSAKPVKASRRDFGTSKAYPRSLRSTASWSVRAIGSATSKSISATVAEITPGAWPDHFSPRRFCNSASSGTFSMPRMYPVRQSGTRSPGGVKAARMVVVM</sequence>